<feature type="domain" description="Leucine-binding protein" evidence="4">
    <location>
        <begin position="51"/>
        <end position="369"/>
    </location>
</feature>
<name>A0ABP7XBK6_9ACTN</name>
<evidence type="ECO:0000313" key="5">
    <source>
        <dbReference type="EMBL" id="GAA4108005.1"/>
    </source>
</evidence>
<dbReference type="SUPFAM" id="SSF53822">
    <property type="entry name" value="Periplasmic binding protein-like I"/>
    <property type="match status" value="1"/>
</dbReference>
<dbReference type="RefSeq" id="WP_344731249.1">
    <property type="nucleotide sequence ID" value="NZ_BAAAZH010000001.1"/>
</dbReference>
<evidence type="ECO:0000256" key="2">
    <source>
        <dbReference type="ARBA" id="ARBA00022729"/>
    </source>
</evidence>
<dbReference type="Gene3D" id="3.40.50.2300">
    <property type="match status" value="2"/>
</dbReference>
<dbReference type="PANTHER" id="PTHR47151">
    <property type="entry name" value="LEU/ILE/VAL-BINDING ABC TRANSPORTER SUBUNIT"/>
    <property type="match status" value="1"/>
</dbReference>
<dbReference type="EMBL" id="BAAAZH010000001">
    <property type="protein sequence ID" value="GAA4108005.1"/>
    <property type="molecule type" value="Genomic_DNA"/>
</dbReference>
<sequence>MIRFSKPARALAVVAVAGLALSACGSDDSSDTPDAAASSSGGGASAFCGKNIAFLGALTGDAGALGQNMVNGIELALKEHNDKNADCQVNLKKFDSQGSPDNAPGLATQIVNDDTIFGLVGPGFSGESLATGKTFFEAGLPSISPSATNVTITQQGWTTWHRVIGNDDAQGAADAQYLTGTAGATKVFVVDDGQDYSKGLAGKVKDSLGDALAGDDQISVGDTNMSAVVQAVKSAGADAVFYGGYYTEAGLLVKQLRQGGFTGTFMSGDGSEDPSFVKVAGADAAEGAVLSAPAGPPPADFGATGLYSTQAYDATNIFLAAVDSGVSDAQALNEFIGSYTGTGVSGPIAFDENGDITESKIYAYFVKDGKLDVDNPEVIE</sequence>
<dbReference type="CDD" id="cd06342">
    <property type="entry name" value="PBP1_ABC_LIVBP-like"/>
    <property type="match status" value="1"/>
</dbReference>
<gene>
    <name evidence="5" type="ORF">GCM10022215_01350</name>
</gene>
<feature type="chain" id="PRO_5047399024" evidence="3">
    <location>
        <begin position="26"/>
        <end position="380"/>
    </location>
</feature>
<evidence type="ECO:0000256" key="1">
    <source>
        <dbReference type="ARBA" id="ARBA00010062"/>
    </source>
</evidence>
<dbReference type="InterPro" id="IPR028082">
    <property type="entry name" value="Peripla_BP_I"/>
</dbReference>
<feature type="signal peptide" evidence="3">
    <location>
        <begin position="1"/>
        <end position="25"/>
    </location>
</feature>
<dbReference type="Pfam" id="PF13458">
    <property type="entry name" value="Peripla_BP_6"/>
    <property type="match status" value="1"/>
</dbReference>
<dbReference type="InterPro" id="IPR028081">
    <property type="entry name" value="Leu-bd"/>
</dbReference>
<keyword evidence="2 3" id="KW-0732">Signal</keyword>
<dbReference type="PROSITE" id="PS51257">
    <property type="entry name" value="PROKAR_LIPOPROTEIN"/>
    <property type="match status" value="1"/>
</dbReference>
<dbReference type="PANTHER" id="PTHR47151:SF2">
    <property type="entry name" value="AMINO ACID BINDING PROTEIN"/>
    <property type="match status" value="1"/>
</dbReference>
<keyword evidence="6" id="KW-1185">Reference proteome</keyword>
<comment type="similarity">
    <text evidence="1">Belongs to the leucine-binding protein family.</text>
</comment>
<proteinExistence type="inferred from homology"/>
<protein>
    <submittedName>
        <fullName evidence="5">Branched-chain amino acid ABC transporter substrate-binding protein</fullName>
    </submittedName>
</protein>
<evidence type="ECO:0000313" key="6">
    <source>
        <dbReference type="Proteomes" id="UP001501495"/>
    </source>
</evidence>
<comment type="caution">
    <text evidence="5">The sequence shown here is derived from an EMBL/GenBank/DDBJ whole genome shotgun (WGS) entry which is preliminary data.</text>
</comment>
<evidence type="ECO:0000256" key="3">
    <source>
        <dbReference type="SAM" id="SignalP"/>
    </source>
</evidence>
<accession>A0ABP7XBK6</accession>
<evidence type="ECO:0000259" key="4">
    <source>
        <dbReference type="Pfam" id="PF13458"/>
    </source>
</evidence>
<dbReference type="Proteomes" id="UP001501495">
    <property type="component" value="Unassembled WGS sequence"/>
</dbReference>
<reference evidence="6" key="1">
    <citation type="journal article" date="2019" name="Int. J. Syst. Evol. Microbiol.">
        <title>The Global Catalogue of Microorganisms (GCM) 10K type strain sequencing project: providing services to taxonomists for standard genome sequencing and annotation.</title>
        <authorList>
            <consortium name="The Broad Institute Genomics Platform"/>
            <consortium name="The Broad Institute Genome Sequencing Center for Infectious Disease"/>
            <person name="Wu L."/>
            <person name="Ma J."/>
        </authorList>
    </citation>
    <scope>NUCLEOTIDE SEQUENCE [LARGE SCALE GENOMIC DNA]</scope>
    <source>
        <strain evidence="6">JCM 16703</strain>
    </source>
</reference>
<organism evidence="5 6">
    <name type="scientific">Nocardioides fonticola</name>
    <dbReference type="NCBI Taxonomy" id="450363"/>
    <lineage>
        <taxon>Bacteria</taxon>
        <taxon>Bacillati</taxon>
        <taxon>Actinomycetota</taxon>
        <taxon>Actinomycetes</taxon>
        <taxon>Propionibacteriales</taxon>
        <taxon>Nocardioidaceae</taxon>
        <taxon>Nocardioides</taxon>
    </lineage>
</organism>